<sequence>MESTSKNSNEMSGVENTSFLKDIRVFEGRTRAVSESSVFYNSTINSPSNMISNVFTVLGSRINSLLDITASTDRINNQLGDSYDRLDNSPFNSNSSNNNTLTDTVKAKVNFERAHIFVEGYSL</sequence>
<evidence type="ECO:0000313" key="1">
    <source>
        <dbReference type="Proteomes" id="UP000095286"/>
    </source>
</evidence>
<proteinExistence type="predicted"/>
<accession>A0AC35TV00</accession>
<evidence type="ECO:0000313" key="2">
    <source>
        <dbReference type="WBParaSite" id="RSKR_0000481100.1"/>
    </source>
</evidence>
<organism evidence="1 2">
    <name type="scientific">Rhabditophanes sp. KR3021</name>
    <dbReference type="NCBI Taxonomy" id="114890"/>
    <lineage>
        <taxon>Eukaryota</taxon>
        <taxon>Metazoa</taxon>
        <taxon>Ecdysozoa</taxon>
        <taxon>Nematoda</taxon>
        <taxon>Chromadorea</taxon>
        <taxon>Rhabditida</taxon>
        <taxon>Tylenchina</taxon>
        <taxon>Panagrolaimomorpha</taxon>
        <taxon>Strongyloidoidea</taxon>
        <taxon>Alloionematidae</taxon>
        <taxon>Rhabditophanes</taxon>
    </lineage>
</organism>
<dbReference type="WBParaSite" id="RSKR_0000481100.1">
    <property type="protein sequence ID" value="RSKR_0000481100.1"/>
    <property type="gene ID" value="RSKR_0000481100"/>
</dbReference>
<dbReference type="Proteomes" id="UP000095286">
    <property type="component" value="Unplaced"/>
</dbReference>
<protein>
    <submittedName>
        <fullName evidence="2">Uncharacterized protein</fullName>
    </submittedName>
</protein>
<name>A0AC35TV00_9BILA</name>
<reference evidence="2" key="1">
    <citation type="submission" date="2016-11" db="UniProtKB">
        <authorList>
            <consortium name="WormBaseParasite"/>
        </authorList>
    </citation>
    <scope>IDENTIFICATION</scope>
    <source>
        <strain evidence="2">KR3021</strain>
    </source>
</reference>